<sequence length="148" mass="17262">MESDGNSEEVLRERMKFDEAWCKFVDAHESYLELLDSPTDALVLEKARTTYDKQVKRKLDLDFDVRLWHKYREPKRGEYNSMFSGETRGSRRSGVSGASSRLSTVSRKKEKLALAQLNLRQLKIRQQLDEQQHAGKGRARNSKKKRVT</sequence>
<feature type="region of interest" description="Disordered" evidence="1">
    <location>
        <begin position="128"/>
        <end position="148"/>
    </location>
</feature>
<keyword evidence="3" id="KW-1185">Reference proteome</keyword>
<name>A0AAD9QA88_ACRCE</name>
<comment type="caution">
    <text evidence="2">The sequence shown here is derived from an EMBL/GenBank/DDBJ whole genome shotgun (WGS) entry which is preliminary data.</text>
</comment>
<accession>A0AAD9QA88</accession>
<feature type="region of interest" description="Disordered" evidence="1">
    <location>
        <begin position="78"/>
        <end position="108"/>
    </location>
</feature>
<dbReference type="AlphaFoldDB" id="A0AAD9QA88"/>
<proteinExistence type="predicted"/>
<evidence type="ECO:0000256" key="1">
    <source>
        <dbReference type="SAM" id="MobiDB-lite"/>
    </source>
</evidence>
<feature type="compositionally biased region" description="Basic residues" evidence="1">
    <location>
        <begin position="135"/>
        <end position="148"/>
    </location>
</feature>
<protein>
    <submittedName>
        <fullName evidence="2">Uncharacterized protein</fullName>
    </submittedName>
</protein>
<feature type="compositionally biased region" description="Low complexity" evidence="1">
    <location>
        <begin position="84"/>
        <end position="103"/>
    </location>
</feature>
<evidence type="ECO:0000313" key="2">
    <source>
        <dbReference type="EMBL" id="KAK2557557.1"/>
    </source>
</evidence>
<evidence type="ECO:0000313" key="3">
    <source>
        <dbReference type="Proteomes" id="UP001249851"/>
    </source>
</evidence>
<dbReference type="EMBL" id="JARQWQ010000049">
    <property type="protein sequence ID" value="KAK2557557.1"/>
    <property type="molecule type" value="Genomic_DNA"/>
</dbReference>
<organism evidence="2 3">
    <name type="scientific">Acropora cervicornis</name>
    <name type="common">Staghorn coral</name>
    <dbReference type="NCBI Taxonomy" id="6130"/>
    <lineage>
        <taxon>Eukaryota</taxon>
        <taxon>Metazoa</taxon>
        <taxon>Cnidaria</taxon>
        <taxon>Anthozoa</taxon>
        <taxon>Hexacorallia</taxon>
        <taxon>Scleractinia</taxon>
        <taxon>Astrocoeniina</taxon>
        <taxon>Acroporidae</taxon>
        <taxon>Acropora</taxon>
    </lineage>
</organism>
<reference evidence="2" key="1">
    <citation type="journal article" date="2023" name="G3 (Bethesda)">
        <title>Whole genome assembly and annotation of the endangered Caribbean coral Acropora cervicornis.</title>
        <authorList>
            <person name="Selwyn J.D."/>
            <person name="Vollmer S.V."/>
        </authorList>
    </citation>
    <scope>NUCLEOTIDE SEQUENCE</scope>
    <source>
        <strain evidence="2">K2</strain>
    </source>
</reference>
<gene>
    <name evidence="2" type="ORF">P5673_020312</name>
</gene>
<reference evidence="2" key="2">
    <citation type="journal article" date="2023" name="Science">
        <title>Genomic signatures of disease resistance in endangered staghorn corals.</title>
        <authorList>
            <person name="Vollmer S.V."/>
            <person name="Selwyn J.D."/>
            <person name="Despard B.A."/>
            <person name="Roesel C.L."/>
        </authorList>
    </citation>
    <scope>NUCLEOTIDE SEQUENCE</scope>
    <source>
        <strain evidence="2">K2</strain>
    </source>
</reference>
<dbReference type="Proteomes" id="UP001249851">
    <property type="component" value="Unassembled WGS sequence"/>
</dbReference>